<keyword evidence="3" id="KW-0539">Nucleus</keyword>
<dbReference type="VEuPathDB" id="FungiDB:SAPIO_CDS3120"/>
<evidence type="ECO:0000313" key="5">
    <source>
        <dbReference type="EMBL" id="KEZ44192.1"/>
    </source>
</evidence>
<dbReference type="OMA" id="MCDRFTA"/>
<dbReference type="OrthoDB" id="5627at2759"/>
<comment type="similarity">
    <text evidence="2">Belongs to the TLS1 family.</text>
</comment>
<name>A0A084GA30_PSEDA</name>
<comment type="subcellular location">
    <subcellularLocation>
        <location evidence="1">Nucleus</location>
    </subcellularLocation>
</comment>
<dbReference type="GO" id="GO:0000398">
    <property type="term" value="P:mRNA splicing, via spliceosome"/>
    <property type="evidence" value="ECO:0007669"/>
    <property type="project" value="TreeGrafter"/>
</dbReference>
<feature type="region of interest" description="Disordered" evidence="4">
    <location>
        <begin position="312"/>
        <end position="369"/>
    </location>
</feature>
<feature type="region of interest" description="Disordered" evidence="4">
    <location>
        <begin position="79"/>
        <end position="98"/>
    </location>
</feature>
<feature type="compositionally biased region" description="Basic and acidic residues" evidence="4">
    <location>
        <begin position="254"/>
        <end position="263"/>
    </location>
</feature>
<dbReference type="AlphaFoldDB" id="A0A084GA30"/>
<comment type="caution">
    <text evidence="5">The sequence shown here is derived from an EMBL/GenBank/DDBJ whole genome shotgun (WGS) entry which is preliminary data.</text>
</comment>
<feature type="region of interest" description="Disordered" evidence="4">
    <location>
        <begin position="210"/>
        <end position="263"/>
    </location>
</feature>
<evidence type="ECO:0000313" key="6">
    <source>
        <dbReference type="Proteomes" id="UP000028545"/>
    </source>
</evidence>
<dbReference type="PANTHER" id="PTHR13486">
    <property type="entry name" value="TELOMERE LENGTH AND SILENCING PROTEIN 1 TLS1 FAMILY MEMBER"/>
    <property type="match status" value="1"/>
</dbReference>
<dbReference type="RefSeq" id="XP_016643991.1">
    <property type="nucleotide sequence ID" value="XM_016785985.1"/>
</dbReference>
<dbReference type="InterPro" id="IPR010756">
    <property type="entry name" value="Tls1-like"/>
</dbReference>
<proteinExistence type="inferred from homology"/>
<feature type="compositionally biased region" description="Polar residues" evidence="4">
    <location>
        <begin position="169"/>
        <end position="182"/>
    </location>
</feature>
<accession>A0A084GA30</accession>
<dbReference type="EMBL" id="JOWA01000088">
    <property type="protein sequence ID" value="KEZ44192.1"/>
    <property type="molecule type" value="Genomic_DNA"/>
</dbReference>
<feature type="region of interest" description="Disordered" evidence="4">
    <location>
        <begin position="155"/>
        <end position="191"/>
    </location>
</feature>
<feature type="compositionally biased region" description="Polar residues" evidence="4">
    <location>
        <begin position="1"/>
        <end position="16"/>
    </location>
</feature>
<dbReference type="GO" id="GO:0005681">
    <property type="term" value="C:spliceosomal complex"/>
    <property type="evidence" value="ECO:0007669"/>
    <property type="project" value="TreeGrafter"/>
</dbReference>
<dbReference type="GeneID" id="27722192"/>
<dbReference type="Pfam" id="PF07052">
    <property type="entry name" value="Hep_59"/>
    <property type="match status" value="1"/>
</dbReference>
<protein>
    <recommendedName>
        <fullName evidence="7">mRNA splicing factor RNA helicase</fullName>
    </recommendedName>
</protein>
<sequence length="369" mass="40764">MEPTPTAINDTTSNDTPVVFRAKRKKATIRNRPDDIPSAADTPSPSVIEGTPAIASRIGEEEDDGPSVAEVLRQRRKQQRLGGIGFGPEKPLSDLGDEEVQEQAVVRAEGALDADAILGGIPKRFAVQTGLVGELVNKHMMEYVESKLTSRHATLTGTLPPQQQPQQQGVLSTGADASTTPTGGFDAQKRTIHGKLMEVDLGEEVRNQNVALTEKAKRKLEGRPFDGEEQEGGGSPRKTRLGRDGQPIRGRNRRNSDDIKRDQLVEQILHENRLDVYHVPEEQTVEDADHEYEGSADDRIAEEFKREFLDAVAQRRQRRRAARAARPTDKKPNPDVLRGPKLGGSRNVRSAVRDILLQQEKDKAKAGRR</sequence>
<feature type="region of interest" description="Disordered" evidence="4">
    <location>
        <begin position="1"/>
        <end position="50"/>
    </location>
</feature>
<dbReference type="Proteomes" id="UP000028545">
    <property type="component" value="Unassembled WGS sequence"/>
</dbReference>
<reference evidence="5 6" key="1">
    <citation type="journal article" date="2014" name="Genome Announc.">
        <title>Draft genome sequence of the pathogenic fungus Scedosporium apiospermum.</title>
        <authorList>
            <person name="Vandeputte P."/>
            <person name="Ghamrawi S."/>
            <person name="Rechenmann M."/>
            <person name="Iltis A."/>
            <person name="Giraud S."/>
            <person name="Fleury M."/>
            <person name="Thornton C."/>
            <person name="Delhaes L."/>
            <person name="Meyer W."/>
            <person name="Papon N."/>
            <person name="Bouchara J.P."/>
        </authorList>
    </citation>
    <scope>NUCLEOTIDE SEQUENCE [LARGE SCALE GENOMIC DNA]</scope>
    <source>
        <strain evidence="5 6">IHEM 14462</strain>
    </source>
</reference>
<keyword evidence="6" id="KW-1185">Reference proteome</keyword>
<evidence type="ECO:0008006" key="7">
    <source>
        <dbReference type="Google" id="ProtNLM"/>
    </source>
</evidence>
<evidence type="ECO:0000256" key="2">
    <source>
        <dbReference type="ARBA" id="ARBA00007643"/>
    </source>
</evidence>
<evidence type="ECO:0000256" key="1">
    <source>
        <dbReference type="ARBA" id="ARBA00004123"/>
    </source>
</evidence>
<dbReference type="KEGG" id="sapo:SAPIO_CDS3120"/>
<evidence type="ECO:0000256" key="3">
    <source>
        <dbReference type="ARBA" id="ARBA00023242"/>
    </source>
</evidence>
<dbReference type="PANTHER" id="PTHR13486:SF2">
    <property type="entry name" value="SPLICING FACTOR C9ORF78"/>
    <property type="match status" value="1"/>
</dbReference>
<feature type="compositionally biased region" description="Basic and acidic residues" evidence="4">
    <location>
        <begin position="359"/>
        <end position="369"/>
    </location>
</feature>
<gene>
    <name evidence="5" type="ORF">SAPIO_CDS3120</name>
</gene>
<organism evidence="5 6">
    <name type="scientific">Pseudallescheria apiosperma</name>
    <name type="common">Scedosporium apiospermum</name>
    <dbReference type="NCBI Taxonomy" id="563466"/>
    <lineage>
        <taxon>Eukaryota</taxon>
        <taxon>Fungi</taxon>
        <taxon>Dikarya</taxon>
        <taxon>Ascomycota</taxon>
        <taxon>Pezizomycotina</taxon>
        <taxon>Sordariomycetes</taxon>
        <taxon>Hypocreomycetidae</taxon>
        <taxon>Microascales</taxon>
        <taxon>Microascaceae</taxon>
        <taxon>Scedosporium</taxon>
    </lineage>
</organism>
<evidence type="ECO:0000256" key="4">
    <source>
        <dbReference type="SAM" id="MobiDB-lite"/>
    </source>
</evidence>
<dbReference type="HOGENOM" id="CLU_047429_1_0_1"/>